<evidence type="ECO:0000313" key="3">
    <source>
        <dbReference type="Proteomes" id="UP000326565"/>
    </source>
</evidence>
<feature type="region of interest" description="Disordered" evidence="1">
    <location>
        <begin position="553"/>
        <end position="593"/>
    </location>
</feature>
<feature type="compositionally biased region" description="Polar residues" evidence="1">
    <location>
        <begin position="118"/>
        <end position="140"/>
    </location>
</feature>
<evidence type="ECO:0000313" key="2">
    <source>
        <dbReference type="EMBL" id="KAB8072195.1"/>
    </source>
</evidence>
<dbReference type="OrthoDB" id="4524386at2759"/>
<feature type="compositionally biased region" description="Polar residues" evidence="1">
    <location>
        <begin position="90"/>
        <end position="102"/>
    </location>
</feature>
<evidence type="ECO:0000256" key="1">
    <source>
        <dbReference type="SAM" id="MobiDB-lite"/>
    </source>
</evidence>
<sequence>MTRFLQGQSGKPNVYSRILSALYQEDVADRNIAKSKRGNRPVSRNTAARSRGNSFQRSPRSPQDEVGCRPRSKVESRLTRSMSHEAPRSMTPSHTNQATVSPQGVAHASDGSLRPQRSVPNLSSEQSSGPQREVELSSSAYLGVPPAHKQGETWSNTPLPDSPTLPMIVPGDRKANESQTRQVISSSSSGSRSSSLTPRSHTSPSSTRPKPKKNVRDLSIDTDLAARGNSTKKISHRAIQPPTPSNFGMKETPSIAEVMNSPLPAGSPISPSPGLRSDQKIEEMMNMFKQAYTSSPAAISPHPTYETLQDAIIREINSHEAFRRVPLPEPGPPFTPSPSQETFHQGIDVPRIEGPGMVRTMSMRDSQFLKLRRGSFKRHRRGSDMRKSISTSVPSRVFWKTLEKTDRRRHTDAPPPSPGFFNTLDQQHQSPREQVTYMDLLLKSRKFPTSISPERTPDMSRSRSHPQPLRTVSLAGFSENSHPAPSVFHMRAQASASSIRSRMSFSGDDSDEEVLVLPSVEVPQVHIHGVDDNSVTYIAENTTPRNAFRLKSWPQRSGRSLSLRGNSYTNESNNIPSRSSSRDEHTTRSVASY</sequence>
<dbReference type="Proteomes" id="UP000326565">
    <property type="component" value="Unassembled WGS sequence"/>
</dbReference>
<feature type="compositionally biased region" description="Low complexity" evidence="1">
    <location>
        <begin position="185"/>
        <end position="208"/>
    </location>
</feature>
<feature type="region of interest" description="Disordered" evidence="1">
    <location>
        <begin position="25"/>
        <end position="248"/>
    </location>
</feature>
<feature type="region of interest" description="Disordered" evidence="1">
    <location>
        <begin position="405"/>
        <end position="429"/>
    </location>
</feature>
<proteinExistence type="predicted"/>
<name>A0A5N5WWU6_9EURO</name>
<protein>
    <submittedName>
        <fullName evidence="2">Uncharacterized protein</fullName>
    </submittedName>
</protein>
<feature type="compositionally biased region" description="Low complexity" evidence="1">
    <location>
        <begin position="556"/>
        <end position="565"/>
    </location>
</feature>
<gene>
    <name evidence="2" type="ORF">BDV29DRAFT_177852</name>
</gene>
<dbReference type="EMBL" id="ML732253">
    <property type="protein sequence ID" value="KAB8072195.1"/>
    <property type="molecule type" value="Genomic_DNA"/>
</dbReference>
<organism evidence="2 3">
    <name type="scientific">Aspergillus leporis</name>
    <dbReference type="NCBI Taxonomy" id="41062"/>
    <lineage>
        <taxon>Eukaryota</taxon>
        <taxon>Fungi</taxon>
        <taxon>Dikarya</taxon>
        <taxon>Ascomycota</taxon>
        <taxon>Pezizomycotina</taxon>
        <taxon>Eurotiomycetes</taxon>
        <taxon>Eurotiomycetidae</taxon>
        <taxon>Eurotiales</taxon>
        <taxon>Aspergillaceae</taxon>
        <taxon>Aspergillus</taxon>
        <taxon>Aspergillus subgen. Circumdati</taxon>
    </lineage>
</organism>
<feature type="compositionally biased region" description="Polar residues" evidence="1">
    <location>
        <begin position="566"/>
        <end position="579"/>
    </location>
</feature>
<keyword evidence="3" id="KW-1185">Reference proteome</keyword>
<feature type="compositionally biased region" description="Polar residues" evidence="1">
    <location>
        <begin position="42"/>
        <end position="61"/>
    </location>
</feature>
<dbReference type="AlphaFoldDB" id="A0A5N5WWU6"/>
<reference evidence="2 3" key="1">
    <citation type="submission" date="2019-04" db="EMBL/GenBank/DDBJ databases">
        <title>Friends and foes A comparative genomics study of 23 Aspergillus species from section Flavi.</title>
        <authorList>
            <consortium name="DOE Joint Genome Institute"/>
            <person name="Kjaerbolling I."/>
            <person name="Vesth T."/>
            <person name="Frisvad J.C."/>
            <person name="Nybo J.L."/>
            <person name="Theobald S."/>
            <person name="Kildgaard S."/>
            <person name="Isbrandt T."/>
            <person name="Kuo A."/>
            <person name="Sato A."/>
            <person name="Lyhne E.K."/>
            <person name="Kogle M.E."/>
            <person name="Wiebenga A."/>
            <person name="Kun R.S."/>
            <person name="Lubbers R.J."/>
            <person name="Makela M.R."/>
            <person name="Barry K."/>
            <person name="Chovatia M."/>
            <person name="Clum A."/>
            <person name="Daum C."/>
            <person name="Haridas S."/>
            <person name="He G."/>
            <person name="LaButti K."/>
            <person name="Lipzen A."/>
            <person name="Mondo S."/>
            <person name="Riley R."/>
            <person name="Salamov A."/>
            <person name="Simmons B.A."/>
            <person name="Magnuson J.K."/>
            <person name="Henrissat B."/>
            <person name="Mortensen U.H."/>
            <person name="Larsen T.O."/>
            <person name="Devries R.P."/>
            <person name="Grigoriev I.V."/>
            <person name="Machida M."/>
            <person name="Baker S.E."/>
            <person name="Andersen M.R."/>
        </authorList>
    </citation>
    <scope>NUCLEOTIDE SEQUENCE [LARGE SCALE GENOMIC DNA]</scope>
    <source>
        <strain evidence="2 3">CBS 151.66</strain>
    </source>
</reference>
<accession>A0A5N5WWU6</accession>
<feature type="compositionally biased region" description="Basic and acidic residues" evidence="1">
    <location>
        <begin position="62"/>
        <end position="87"/>
    </location>
</feature>